<proteinExistence type="predicted"/>
<reference evidence="1" key="1">
    <citation type="submission" date="2023-03" db="EMBL/GenBank/DDBJ databases">
        <title>Massive genome expansion in bonnet fungi (Mycena s.s.) driven by repeated elements and novel gene families across ecological guilds.</title>
        <authorList>
            <consortium name="Lawrence Berkeley National Laboratory"/>
            <person name="Harder C.B."/>
            <person name="Miyauchi S."/>
            <person name="Viragh M."/>
            <person name="Kuo A."/>
            <person name="Thoen E."/>
            <person name="Andreopoulos B."/>
            <person name="Lu D."/>
            <person name="Skrede I."/>
            <person name="Drula E."/>
            <person name="Henrissat B."/>
            <person name="Morin E."/>
            <person name="Kohler A."/>
            <person name="Barry K."/>
            <person name="LaButti K."/>
            <person name="Morin E."/>
            <person name="Salamov A."/>
            <person name="Lipzen A."/>
            <person name="Mereny Z."/>
            <person name="Hegedus B."/>
            <person name="Baldrian P."/>
            <person name="Stursova M."/>
            <person name="Weitz H."/>
            <person name="Taylor A."/>
            <person name="Grigoriev I.V."/>
            <person name="Nagy L.G."/>
            <person name="Martin F."/>
            <person name="Kauserud H."/>
        </authorList>
    </citation>
    <scope>NUCLEOTIDE SEQUENCE</scope>
    <source>
        <strain evidence="1">CBHHK200</strain>
    </source>
</reference>
<gene>
    <name evidence="1" type="ORF">C8F04DRAFT_1263064</name>
</gene>
<dbReference type="AlphaFoldDB" id="A0AAD6SNL7"/>
<organism evidence="1 2">
    <name type="scientific">Mycena alexandri</name>
    <dbReference type="NCBI Taxonomy" id="1745969"/>
    <lineage>
        <taxon>Eukaryota</taxon>
        <taxon>Fungi</taxon>
        <taxon>Dikarya</taxon>
        <taxon>Basidiomycota</taxon>
        <taxon>Agaricomycotina</taxon>
        <taxon>Agaricomycetes</taxon>
        <taxon>Agaricomycetidae</taxon>
        <taxon>Agaricales</taxon>
        <taxon>Marasmiineae</taxon>
        <taxon>Mycenaceae</taxon>
        <taxon>Mycena</taxon>
    </lineage>
</organism>
<dbReference type="EMBL" id="JARJCM010000083">
    <property type="protein sequence ID" value="KAJ7031246.1"/>
    <property type="molecule type" value="Genomic_DNA"/>
</dbReference>
<comment type="caution">
    <text evidence="1">The sequence shown here is derived from an EMBL/GenBank/DDBJ whole genome shotgun (WGS) entry which is preliminary data.</text>
</comment>
<keyword evidence="2" id="KW-1185">Reference proteome</keyword>
<name>A0AAD6SNL7_9AGAR</name>
<dbReference type="SUPFAM" id="SSF54001">
    <property type="entry name" value="Cysteine proteinases"/>
    <property type="match status" value="1"/>
</dbReference>
<accession>A0AAD6SNL7</accession>
<protein>
    <submittedName>
        <fullName evidence="1">Uncharacterized protein</fullName>
    </submittedName>
</protein>
<dbReference type="Gene3D" id="3.40.395.10">
    <property type="entry name" value="Adenoviral Proteinase, Chain A"/>
    <property type="match status" value="1"/>
</dbReference>
<sequence>MSLDQAIKLGLGPPPTSEISRDETFKYTYSTIEPTRDIEDSLAFLAVPSHHVLQKMISDFGQAWLDRNKSIRTSLNPEIAKVTWLRTEHWLHKTGGTRDEAELKLQVRGIWSVVRWHETLAGFDSLPIIDLAKLFSNEYLSSRLVDAMLTLLALWARIAGDKVLIVGTTFAKFIQLLPPIIDGAPVGPINISIGGQKYRSWFQIDNHKRLYNILYRDPNHWTTSLVNFKKKQVKYGDGLKWKRLVTYNDGLQNWIEKYHGAEFVVSDNLMCAFQTDGFNCPIIAVNTIAHNEFGDALWTKEKAKAMQMKAFCDILKHSLSVEDQGSQPTVVDLTDLAENLLAVDVDINDELLSTVPMAMHTELPNSELQIGTEGVDDVELGIAILQSLHDASTAEHSGEFGETIKESVDTTRAPTEFGHSLADIEMQEADPIEPLTGRGFKRDVDQVEDVEECKGEDCQDYRNR</sequence>
<evidence type="ECO:0000313" key="1">
    <source>
        <dbReference type="EMBL" id="KAJ7031246.1"/>
    </source>
</evidence>
<dbReference type="Proteomes" id="UP001218188">
    <property type="component" value="Unassembled WGS sequence"/>
</dbReference>
<dbReference type="InterPro" id="IPR038765">
    <property type="entry name" value="Papain-like_cys_pep_sf"/>
</dbReference>
<evidence type="ECO:0000313" key="2">
    <source>
        <dbReference type="Proteomes" id="UP001218188"/>
    </source>
</evidence>